<evidence type="ECO:0000256" key="5">
    <source>
        <dbReference type="ARBA" id="ARBA00009195"/>
    </source>
</evidence>
<evidence type="ECO:0000256" key="7">
    <source>
        <dbReference type="ARBA" id="ARBA00022525"/>
    </source>
</evidence>
<evidence type="ECO:0000256" key="17">
    <source>
        <dbReference type="ARBA" id="ARBA00023136"/>
    </source>
</evidence>
<evidence type="ECO:0000256" key="15">
    <source>
        <dbReference type="ARBA" id="ARBA00023004"/>
    </source>
</evidence>
<evidence type="ECO:0000313" key="26">
    <source>
        <dbReference type="Proteomes" id="UP001286313"/>
    </source>
</evidence>
<feature type="transmembrane region" description="Helical" evidence="20">
    <location>
        <begin position="731"/>
        <end position="751"/>
    </location>
</feature>
<keyword evidence="14 20" id="KW-1133">Transmembrane helix</keyword>
<evidence type="ECO:0000256" key="1">
    <source>
        <dbReference type="ARBA" id="ARBA00001970"/>
    </source>
</evidence>
<evidence type="ECO:0000259" key="23">
    <source>
        <dbReference type="PROSITE" id="PS50939"/>
    </source>
</evidence>
<dbReference type="GO" id="GO:0042742">
    <property type="term" value="P:defense response to bacterium"/>
    <property type="evidence" value="ECO:0007669"/>
    <property type="project" value="UniProtKB-KW"/>
</dbReference>
<dbReference type="Pfam" id="PF02014">
    <property type="entry name" value="Reeler"/>
    <property type="match status" value="1"/>
</dbReference>
<dbReference type="AlphaFoldDB" id="A0AAE1GSG6"/>
<dbReference type="Pfam" id="PF03188">
    <property type="entry name" value="Cytochrom_B561"/>
    <property type="match status" value="1"/>
</dbReference>
<dbReference type="GO" id="GO:0045087">
    <property type="term" value="P:innate immune response"/>
    <property type="evidence" value="ECO:0007669"/>
    <property type="project" value="UniProtKB-KW"/>
</dbReference>
<evidence type="ECO:0000256" key="13">
    <source>
        <dbReference type="ARBA" id="ARBA00022982"/>
    </source>
</evidence>
<feature type="transmembrane region" description="Helical" evidence="20">
    <location>
        <begin position="600"/>
        <end position="622"/>
    </location>
</feature>
<keyword evidence="15" id="KW-0408">Iron</keyword>
<keyword evidence="6" id="KW-0813">Transport</keyword>
<dbReference type="Proteomes" id="UP001286313">
    <property type="component" value="Unassembled WGS sequence"/>
</dbReference>
<dbReference type="InterPro" id="IPR005018">
    <property type="entry name" value="DOMON_domain"/>
</dbReference>
<proteinExistence type="inferred from homology"/>
<keyword evidence="18" id="KW-0325">Glycoprotein</keyword>
<comment type="similarity">
    <text evidence="4">Belongs to the insect defense protein family.</text>
</comment>
<keyword evidence="8" id="KW-0929">Antimicrobial</keyword>
<evidence type="ECO:0000256" key="16">
    <source>
        <dbReference type="ARBA" id="ARBA00023022"/>
    </source>
</evidence>
<evidence type="ECO:0000259" key="22">
    <source>
        <dbReference type="PROSITE" id="PS50836"/>
    </source>
</evidence>
<feature type="compositionally biased region" description="Low complexity" evidence="19">
    <location>
        <begin position="178"/>
        <end position="190"/>
    </location>
</feature>
<dbReference type="InterPro" id="IPR002861">
    <property type="entry name" value="Reeler_dom"/>
</dbReference>
<evidence type="ECO:0000256" key="21">
    <source>
        <dbReference type="SAM" id="SignalP"/>
    </source>
</evidence>
<dbReference type="FunFam" id="2.60.40.4060:FF:000003">
    <property type="entry name" value="Ferric chelate reductase 1"/>
    <property type="match status" value="1"/>
</dbReference>
<evidence type="ECO:0008006" key="27">
    <source>
        <dbReference type="Google" id="ProtNLM"/>
    </source>
</evidence>
<comment type="similarity">
    <text evidence="5">Belongs to the FRRS1 family.</text>
</comment>
<evidence type="ECO:0000256" key="9">
    <source>
        <dbReference type="ARBA" id="ARBA00022588"/>
    </source>
</evidence>
<dbReference type="GO" id="GO:0005576">
    <property type="term" value="C:extracellular region"/>
    <property type="evidence" value="ECO:0007669"/>
    <property type="project" value="UniProtKB-SubCell"/>
</dbReference>
<feature type="domain" description="Cytochrome b561" evidence="23">
    <location>
        <begin position="480"/>
        <end position="688"/>
    </location>
</feature>
<sequence>MAGVARVLAAVVVVMCVSAGVHAFSQGAPDTTCGNITPVHGTTSQTTPAPYTVTPGAARVIAGEKMLVTLEAAAGESFMGFVLQARTADTDQVTGTFFTTDHKYLNCDNGMNNAVTHRGPAAKSKVTLMWEPKSDFTGDVVFKGTFVKERMVFWVGVTSEKVTVTKREASQPPPPPTTTTTTTTTPAPTTQSPSVSSEPKAVNAGDTVISVVDAPSAVAENGINVASTVDNSDFTPTIVEEFSLSSPPSPTVVSPPSLSTTSSPSPTTTSSTQSSASSPVQSETTAQPKGSTTRRKFGILNRLRTTAAPTTSTTTTTSTTPAYRVPDEDLPPETQSLQNDLINIYDECGSSKGCFGAPSGCVENKNCKMMVTYTKASSGFRFEIMGPASSGYVAAGLSEDEMMGDDSVMVCRNLDGVMDVVMAHNTGKSNQLLTDSKSRSFLSDVRTLLLDNKIYCKFVRRANTEIMNNYYDLENNRYHIMMARGSASKSSLSYHVERTVSSGSVSAQKFESVVAVSDLFRTLHACFMVGAWICAASCGIIIARYYKKTWLKSRCCGIDQWFHLHRLFMGLTWGLTMAGLGLIVYYIGGWTSIDPKVNPHAILGIISTGLCFIQPFMALCRCSPDHKRRPVFNWLHWLVGNCAQILGITAIFFGLELVGAPEWTTFILIIFIAFHCMVHLILSIGQCVSDSKAENGNNVYPMKEVNGSRNPLHPTQKRMDAPGGGFRKAMLAFYFFFNWLITAILLLIIIVKEEDLKKWGIIFWEEDV</sequence>
<feature type="transmembrane region" description="Helical" evidence="20">
    <location>
        <begin position="634"/>
        <end position="657"/>
    </location>
</feature>
<evidence type="ECO:0000256" key="14">
    <source>
        <dbReference type="ARBA" id="ARBA00022989"/>
    </source>
</evidence>
<evidence type="ECO:0000256" key="2">
    <source>
        <dbReference type="ARBA" id="ARBA00004141"/>
    </source>
</evidence>
<dbReference type="GO" id="GO:0042832">
    <property type="term" value="P:defense response to protozoan"/>
    <property type="evidence" value="ECO:0007669"/>
    <property type="project" value="UniProtKB-ARBA"/>
</dbReference>
<dbReference type="CDD" id="cd08544">
    <property type="entry name" value="Reeler"/>
    <property type="match status" value="1"/>
</dbReference>
<gene>
    <name evidence="25" type="ORF">Pcinc_000092</name>
</gene>
<dbReference type="PANTHER" id="PTHR45828:SF9">
    <property type="entry name" value="CELL WALL INTEGRITY AND STRESS RESPONSE COMPONENT 4-LIKE-RELATED"/>
    <property type="match status" value="1"/>
</dbReference>
<dbReference type="InterPro" id="IPR051237">
    <property type="entry name" value="Ferric-chelate_Red/DefProt"/>
</dbReference>
<keyword evidence="7" id="KW-0964">Secreted</keyword>
<name>A0AAE1GSG6_PETCI</name>
<feature type="region of interest" description="Disordered" evidence="19">
    <location>
        <begin position="241"/>
        <end position="331"/>
    </location>
</feature>
<dbReference type="GO" id="GO:0016020">
    <property type="term" value="C:membrane"/>
    <property type="evidence" value="ECO:0007669"/>
    <property type="project" value="UniProtKB-SubCell"/>
</dbReference>
<dbReference type="PROSITE" id="PS50836">
    <property type="entry name" value="DOMON"/>
    <property type="match status" value="1"/>
</dbReference>
<dbReference type="CDD" id="cd09628">
    <property type="entry name" value="DOMON_SDR_2_like"/>
    <property type="match status" value="1"/>
</dbReference>
<comment type="caution">
    <text evidence="25">The sequence shown here is derived from an EMBL/GenBank/DDBJ whole genome shotgun (WGS) entry which is preliminary data.</text>
</comment>
<dbReference type="EMBL" id="JAWQEG010000007">
    <property type="protein sequence ID" value="KAK3896238.1"/>
    <property type="molecule type" value="Genomic_DNA"/>
</dbReference>
<evidence type="ECO:0000259" key="24">
    <source>
        <dbReference type="PROSITE" id="PS51019"/>
    </source>
</evidence>
<feature type="transmembrane region" description="Helical" evidence="20">
    <location>
        <begin position="663"/>
        <end position="682"/>
    </location>
</feature>
<dbReference type="PANTHER" id="PTHR45828">
    <property type="entry name" value="CYTOCHROME B561/FERRIC REDUCTASE TRANSMEMBRANE"/>
    <property type="match status" value="1"/>
</dbReference>
<dbReference type="PROSITE" id="PS51019">
    <property type="entry name" value="REELIN"/>
    <property type="match status" value="1"/>
</dbReference>
<dbReference type="InterPro" id="IPR042307">
    <property type="entry name" value="Reeler_sf"/>
</dbReference>
<feature type="chain" id="PRO_5042146299" description="Ferric-chelate reductase 1" evidence="21">
    <location>
        <begin position="24"/>
        <end position="768"/>
    </location>
</feature>
<evidence type="ECO:0000256" key="8">
    <source>
        <dbReference type="ARBA" id="ARBA00022529"/>
    </source>
</evidence>
<evidence type="ECO:0000256" key="18">
    <source>
        <dbReference type="ARBA" id="ARBA00023180"/>
    </source>
</evidence>
<dbReference type="SMART" id="SM00664">
    <property type="entry name" value="DoH"/>
    <property type="match status" value="1"/>
</dbReference>
<evidence type="ECO:0000313" key="25">
    <source>
        <dbReference type="EMBL" id="KAK3896238.1"/>
    </source>
</evidence>
<reference evidence="25" key="1">
    <citation type="submission" date="2023-10" db="EMBL/GenBank/DDBJ databases">
        <title>Genome assemblies of two species of porcelain crab, Petrolisthes cinctipes and Petrolisthes manimaculis (Anomura: Porcellanidae).</title>
        <authorList>
            <person name="Angst P."/>
        </authorList>
    </citation>
    <scope>NUCLEOTIDE SEQUENCE</scope>
    <source>
        <strain evidence="25">PB745_01</strain>
        <tissue evidence="25">Gill</tissue>
    </source>
</reference>
<feature type="domain" description="DOMON" evidence="22">
    <location>
        <begin position="365"/>
        <end position="485"/>
    </location>
</feature>
<keyword evidence="12" id="KW-0391">Immunity</keyword>
<accession>A0AAE1GSG6</accession>
<feature type="compositionally biased region" description="Low complexity" evidence="19">
    <location>
        <begin position="305"/>
        <end position="322"/>
    </location>
</feature>
<evidence type="ECO:0000256" key="11">
    <source>
        <dbReference type="ARBA" id="ARBA00022729"/>
    </source>
</evidence>
<comment type="subcellular location">
    <subcellularLocation>
        <location evidence="2">Membrane</location>
        <topology evidence="2">Multi-pass membrane protein</topology>
    </subcellularLocation>
    <subcellularLocation>
        <location evidence="3">Secreted</location>
    </subcellularLocation>
</comment>
<keyword evidence="11 21" id="KW-0732">Signal</keyword>
<dbReference type="CDD" id="cd08760">
    <property type="entry name" value="Cyt_b561_FRRS1_like"/>
    <property type="match status" value="1"/>
</dbReference>
<feature type="transmembrane region" description="Helical" evidence="20">
    <location>
        <begin position="527"/>
        <end position="546"/>
    </location>
</feature>
<evidence type="ECO:0000256" key="6">
    <source>
        <dbReference type="ARBA" id="ARBA00022448"/>
    </source>
</evidence>
<dbReference type="Gene3D" id="2.60.40.4060">
    <property type="entry name" value="Reeler domain"/>
    <property type="match status" value="1"/>
</dbReference>
<feature type="region of interest" description="Disordered" evidence="19">
    <location>
        <begin position="164"/>
        <end position="202"/>
    </location>
</feature>
<evidence type="ECO:0000256" key="4">
    <source>
        <dbReference type="ARBA" id="ARBA00008501"/>
    </source>
</evidence>
<evidence type="ECO:0000256" key="10">
    <source>
        <dbReference type="ARBA" id="ARBA00022692"/>
    </source>
</evidence>
<keyword evidence="13" id="KW-0249">Electron transport</keyword>
<keyword evidence="10 20" id="KW-0812">Transmembrane</keyword>
<dbReference type="InterPro" id="IPR006593">
    <property type="entry name" value="Cyt_b561/ferric_Rdtase_TM"/>
</dbReference>
<keyword evidence="16" id="KW-0044">Antibiotic</keyword>
<comment type="cofactor">
    <cofactor evidence="1">
        <name>heme b</name>
        <dbReference type="ChEBI" id="CHEBI:60344"/>
    </cofactor>
</comment>
<feature type="domain" description="Reelin" evidence="24">
    <location>
        <begin position="10"/>
        <end position="181"/>
    </location>
</feature>
<keyword evidence="26" id="KW-1185">Reference proteome</keyword>
<dbReference type="PROSITE" id="PS50939">
    <property type="entry name" value="CYTOCHROME_B561"/>
    <property type="match status" value="1"/>
</dbReference>
<dbReference type="Pfam" id="PF03351">
    <property type="entry name" value="DOMON"/>
    <property type="match status" value="1"/>
</dbReference>
<feature type="compositionally biased region" description="Low complexity" evidence="19">
    <location>
        <begin position="243"/>
        <end position="285"/>
    </location>
</feature>
<keyword evidence="9" id="KW-0399">Innate immunity</keyword>
<organism evidence="25 26">
    <name type="scientific">Petrolisthes cinctipes</name>
    <name type="common">Flat porcelain crab</name>
    <dbReference type="NCBI Taxonomy" id="88211"/>
    <lineage>
        <taxon>Eukaryota</taxon>
        <taxon>Metazoa</taxon>
        <taxon>Ecdysozoa</taxon>
        <taxon>Arthropoda</taxon>
        <taxon>Crustacea</taxon>
        <taxon>Multicrustacea</taxon>
        <taxon>Malacostraca</taxon>
        <taxon>Eumalacostraca</taxon>
        <taxon>Eucarida</taxon>
        <taxon>Decapoda</taxon>
        <taxon>Pleocyemata</taxon>
        <taxon>Anomura</taxon>
        <taxon>Galatheoidea</taxon>
        <taxon>Porcellanidae</taxon>
        <taxon>Petrolisthes</taxon>
    </lineage>
</organism>
<evidence type="ECO:0000256" key="3">
    <source>
        <dbReference type="ARBA" id="ARBA00004613"/>
    </source>
</evidence>
<keyword evidence="17 20" id="KW-0472">Membrane</keyword>
<evidence type="ECO:0000256" key="20">
    <source>
        <dbReference type="SAM" id="Phobius"/>
    </source>
</evidence>
<feature type="transmembrane region" description="Helical" evidence="20">
    <location>
        <begin position="567"/>
        <end position="588"/>
    </location>
</feature>
<dbReference type="SMART" id="SM00665">
    <property type="entry name" value="B561"/>
    <property type="match status" value="1"/>
</dbReference>
<feature type="signal peptide" evidence="21">
    <location>
        <begin position="1"/>
        <end position="23"/>
    </location>
</feature>
<evidence type="ECO:0000256" key="19">
    <source>
        <dbReference type="SAM" id="MobiDB-lite"/>
    </source>
</evidence>
<protein>
    <recommendedName>
        <fullName evidence="27">Ferric-chelate reductase 1</fullName>
    </recommendedName>
</protein>
<evidence type="ECO:0000256" key="12">
    <source>
        <dbReference type="ARBA" id="ARBA00022859"/>
    </source>
</evidence>
<dbReference type="Gene3D" id="1.20.120.1770">
    <property type="match status" value="1"/>
</dbReference>